<feature type="domain" description="Protein kinase" evidence="12">
    <location>
        <begin position="183"/>
        <end position="446"/>
    </location>
</feature>
<dbReference type="PROSITE" id="PS00108">
    <property type="entry name" value="PROTEIN_KINASE_ST"/>
    <property type="match status" value="1"/>
</dbReference>
<feature type="domain" description="KA1" evidence="13">
    <location>
        <begin position="1030"/>
        <end position="1079"/>
    </location>
</feature>
<dbReference type="PANTHER" id="PTHR24346">
    <property type="entry name" value="MAP/MICROTUBULE AFFINITY-REGULATING KINASE"/>
    <property type="match status" value="1"/>
</dbReference>
<comment type="catalytic activity">
    <reaction evidence="9">
        <text>L-seryl-[protein] + ATP = O-phospho-L-seryl-[protein] + ADP + H(+)</text>
        <dbReference type="Rhea" id="RHEA:17989"/>
        <dbReference type="Rhea" id="RHEA-COMP:9863"/>
        <dbReference type="Rhea" id="RHEA-COMP:11604"/>
        <dbReference type="ChEBI" id="CHEBI:15378"/>
        <dbReference type="ChEBI" id="CHEBI:29999"/>
        <dbReference type="ChEBI" id="CHEBI:30616"/>
        <dbReference type="ChEBI" id="CHEBI:83421"/>
        <dbReference type="ChEBI" id="CHEBI:456216"/>
        <dbReference type="EC" id="2.7.11.1"/>
    </reaction>
</comment>
<protein>
    <recommendedName>
        <fullName evidence="2">non-specific serine/threonine protein kinase</fullName>
        <ecNumber evidence="2">2.7.11.1</ecNumber>
    </recommendedName>
</protein>
<evidence type="ECO:0000259" key="13">
    <source>
        <dbReference type="PROSITE" id="PS50032"/>
    </source>
</evidence>
<feature type="compositionally biased region" description="Basic and acidic residues" evidence="11">
    <location>
        <begin position="218"/>
        <end position="236"/>
    </location>
</feature>
<comment type="similarity">
    <text evidence="1">Belongs to the protein kinase superfamily. CAMK Ser/Thr protein kinase family. NIM1 subfamily.</text>
</comment>
<evidence type="ECO:0000256" key="1">
    <source>
        <dbReference type="ARBA" id="ARBA00010791"/>
    </source>
</evidence>
<dbReference type="SMART" id="SM00220">
    <property type="entry name" value="S_TKc"/>
    <property type="match status" value="1"/>
</dbReference>
<feature type="binding site" evidence="10">
    <location>
        <position position="212"/>
    </location>
    <ligand>
        <name>ATP</name>
        <dbReference type="ChEBI" id="CHEBI:30616"/>
    </ligand>
</feature>
<dbReference type="EC" id="2.7.11.1" evidence="2"/>
<keyword evidence="5 10" id="KW-0547">Nucleotide-binding</keyword>
<proteinExistence type="inferred from homology"/>
<feature type="compositionally biased region" description="Polar residues" evidence="11">
    <location>
        <begin position="138"/>
        <end position="160"/>
    </location>
</feature>
<keyword evidence="15" id="KW-1185">Reference proteome</keyword>
<dbReference type="CDD" id="cd14077">
    <property type="entry name" value="STKc_Kin1_2"/>
    <property type="match status" value="1"/>
</dbReference>
<gene>
    <name evidence="14" type="ORF">ABVK25_010730</name>
</gene>
<dbReference type="PROSITE" id="PS50011">
    <property type="entry name" value="PROTEIN_KINASE_DOM"/>
    <property type="match status" value="1"/>
</dbReference>
<feature type="region of interest" description="Disordered" evidence="11">
    <location>
        <begin position="932"/>
        <end position="1018"/>
    </location>
</feature>
<evidence type="ECO:0000256" key="5">
    <source>
        <dbReference type="ARBA" id="ARBA00022741"/>
    </source>
</evidence>
<dbReference type="PROSITE" id="PS00107">
    <property type="entry name" value="PROTEIN_KINASE_ATP"/>
    <property type="match status" value="1"/>
</dbReference>
<keyword evidence="3" id="KW-0723">Serine/threonine-protein kinase</keyword>
<dbReference type="SUPFAM" id="SSF103243">
    <property type="entry name" value="KA1-like"/>
    <property type="match status" value="1"/>
</dbReference>
<evidence type="ECO:0000259" key="12">
    <source>
        <dbReference type="PROSITE" id="PS50011"/>
    </source>
</evidence>
<evidence type="ECO:0000256" key="2">
    <source>
        <dbReference type="ARBA" id="ARBA00012513"/>
    </source>
</evidence>
<dbReference type="Gene3D" id="1.10.510.10">
    <property type="entry name" value="Transferase(Phosphotransferase) domain 1"/>
    <property type="match status" value="1"/>
</dbReference>
<dbReference type="Pfam" id="PF00069">
    <property type="entry name" value="Pkinase"/>
    <property type="match status" value="1"/>
</dbReference>
<feature type="compositionally biased region" description="Polar residues" evidence="11">
    <location>
        <begin position="62"/>
        <end position="80"/>
    </location>
</feature>
<evidence type="ECO:0000256" key="9">
    <source>
        <dbReference type="ARBA" id="ARBA00048679"/>
    </source>
</evidence>
<comment type="catalytic activity">
    <reaction evidence="8">
        <text>L-threonyl-[protein] + ATP = O-phospho-L-threonyl-[protein] + ADP + H(+)</text>
        <dbReference type="Rhea" id="RHEA:46608"/>
        <dbReference type="Rhea" id="RHEA-COMP:11060"/>
        <dbReference type="Rhea" id="RHEA-COMP:11605"/>
        <dbReference type="ChEBI" id="CHEBI:15378"/>
        <dbReference type="ChEBI" id="CHEBI:30013"/>
        <dbReference type="ChEBI" id="CHEBI:30616"/>
        <dbReference type="ChEBI" id="CHEBI:61977"/>
        <dbReference type="ChEBI" id="CHEBI:456216"/>
        <dbReference type="EC" id="2.7.11.1"/>
    </reaction>
</comment>
<evidence type="ECO:0000313" key="15">
    <source>
        <dbReference type="Proteomes" id="UP001590951"/>
    </source>
</evidence>
<evidence type="ECO:0000256" key="7">
    <source>
        <dbReference type="ARBA" id="ARBA00022840"/>
    </source>
</evidence>
<evidence type="ECO:0000256" key="4">
    <source>
        <dbReference type="ARBA" id="ARBA00022679"/>
    </source>
</evidence>
<name>A0ABR4AV16_9LECA</name>
<dbReference type="Pfam" id="PF02149">
    <property type="entry name" value="KA1"/>
    <property type="match status" value="1"/>
</dbReference>
<evidence type="ECO:0000256" key="8">
    <source>
        <dbReference type="ARBA" id="ARBA00047899"/>
    </source>
</evidence>
<feature type="compositionally biased region" description="Acidic residues" evidence="11">
    <location>
        <begin position="859"/>
        <end position="869"/>
    </location>
</feature>
<feature type="compositionally biased region" description="Low complexity" evidence="11">
    <location>
        <begin position="16"/>
        <end position="35"/>
    </location>
</feature>
<feature type="compositionally biased region" description="Polar residues" evidence="11">
    <location>
        <begin position="812"/>
        <end position="832"/>
    </location>
</feature>
<keyword evidence="4" id="KW-0808">Transferase</keyword>
<dbReference type="InterPro" id="IPR008271">
    <property type="entry name" value="Ser/Thr_kinase_AS"/>
</dbReference>
<dbReference type="PANTHER" id="PTHR24346:SF82">
    <property type="entry name" value="KP78A-RELATED"/>
    <property type="match status" value="1"/>
</dbReference>
<feature type="compositionally biased region" description="Basic and acidic residues" evidence="11">
    <location>
        <begin position="116"/>
        <end position="126"/>
    </location>
</feature>
<dbReference type="PROSITE" id="PS50032">
    <property type="entry name" value="KA1"/>
    <property type="match status" value="1"/>
</dbReference>
<feature type="compositionally biased region" description="Polar residues" evidence="11">
    <location>
        <begin position="754"/>
        <end position="766"/>
    </location>
</feature>
<dbReference type="InterPro" id="IPR011009">
    <property type="entry name" value="Kinase-like_dom_sf"/>
</dbReference>
<dbReference type="InterPro" id="IPR000719">
    <property type="entry name" value="Prot_kinase_dom"/>
</dbReference>
<dbReference type="InterPro" id="IPR028375">
    <property type="entry name" value="KA1/Ssp2_C"/>
</dbReference>
<evidence type="ECO:0000256" key="10">
    <source>
        <dbReference type="PROSITE-ProRule" id="PRU10141"/>
    </source>
</evidence>
<evidence type="ECO:0000256" key="11">
    <source>
        <dbReference type="SAM" id="MobiDB-lite"/>
    </source>
</evidence>
<reference evidence="14 15" key="1">
    <citation type="submission" date="2024-09" db="EMBL/GenBank/DDBJ databases">
        <title>Rethinking Asexuality: The Enigmatic Case of Functional Sexual Genes in Lepraria (Stereocaulaceae).</title>
        <authorList>
            <person name="Doellman M."/>
            <person name="Sun Y."/>
            <person name="Barcenas-Pena A."/>
            <person name="Lumbsch H.T."/>
            <person name="Grewe F."/>
        </authorList>
    </citation>
    <scope>NUCLEOTIDE SEQUENCE [LARGE SCALE GENOMIC DNA]</scope>
    <source>
        <strain evidence="14 15">Grewe 0041</strain>
    </source>
</reference>
<feature type="compositionally biased region" description="Polar residues" evidence="11">
    <location>
        <begin position="693"/>
        <end position="712"/>
    </location>
</feature>
<dbReference type="EMBL" id="JBHFEH010000074">
    <property type="protein sequence ID" value="KAL2048978.1"/>
    <property type="molecule type" value="Genomic_DNA"/>
</dbReference>
<keyword evidence="6" id="KW-0418">Kinase</keyword>
<feature type="compositionally biased region" description="Basic and acidic residues" evidence="11">
    <location>
        <begin position="964"/>
        <end position="973"/>
    </location>
</feature>
<dbReference type="InterPro" id="IPR001772">
    <property type="entry name" value="KA1_dom"/>
</dbReference>
<feature type="compositionally biased region" description="Polar residues" evidence="11">
    <location>
        <begin position="793"/>
        <end position="803"/>
    </location>
</feature>
<feature type="region of interest" description="Disordered" evidence="11">
    <location>
        <begin position="1"/>
        <end position="179"/>
    </location>
</feature>
<feature type="region of interest" description="Disordered" evidence="11">
    <location>
        <begin position="213"/>
        <end position="236"/>
    </location>
</feature>
<evidence type="ECO:0000256" key="3">
    <source>
        <dbReference type="ARBA" id="ARBA00022527"/>
    </source>
</evidence>
<evidence type="ECO:0000256" key="6">
    <source>
        <dbReference type="ARBA" id="ARBA00022777"/>
    </source>
</evidence>
<accession>A0ABR4AV16</accession>
<feature type="region of interest" description="Disordered" evidence="11">
    <location>
        <begin position="611"/>
        <end position="880"/>
    </location>
</feature>
<dbReference type="Gene3D" id="3.30.310.80">
    <property type="entry name" value="Kinase associated domain 1, KA1"/>
    <property type="match status" value="1"/>
</dbReference>
<sequence length="1079" mass="118696">MQSPPTALLGLSETMSAASTASPAVVRSSSRRQPSYNTPPTDRPQRAASSAAKPPTTPSGPMRSNSQAYARPTSSSQQASLAGVARRDYETTNLARPPSSHRSSSRDGNYTVPPPKRTESTRDSRRTSSRSGHARNISRASTTDGPIAPQTPNAARTQSDAGAPGSGGSTKRRTTIVAQTGEWSLGKTIGAGSMGKVKLAKNLETGEQVAVKIVPRQSTDEHRSDRDRERADHSKEIRTAREAAIVTLLNHPYVCAMRDVVRTNYHWYMLFEYVNGGQMLDYIISHGRLKEKQARKFGRQIASALDYCHRNSIVHRDLKIENILISKTGDIKIIDFGLSNLFAPKSHLKTFCGSLYFAAPELLQARQYTGPEVDVWSFGIVLYVLVCGKVPFDDQSMPQLHAKIKKGVVDYPTWLSPECKNLISRMLVTDPRQRASLGEIVNHPWITKGFNAPPENYLPHREPLQLPLDPQTVEKMTGFDFGPSDFITRELTKVLSTEDYQNAVRNVAREQAAHAVGSEKKRGVFDFYKRRSSINSRDTLSNPSTEAVQLGSDPVNAFSPLISIYYLVREKQERERIEANPGALSIPMSPGEKPLKIPDLPAPEAAYTNASAYEMPGEKSGGRARARSRTQGEDDVTESMKKVNLNVPPSPATPAIVAPTGWDQQPPKKESTAVGLLRRFSTRRTKDSRTDSQHTPSVQLQPPTDPATTPRKSFSVRRSRNREPTPTPLLHPGGSTPHQAELLSPPGTLEARSKTGTLDRSTSVNSADYRKRQSRRGVSEGNPAIPMVEPPLTSGSERSSMSGPKSRASEQAPGNQSANPIARASTTRTKSLGGQGRRESMQARRTRRQEAYSGHEANVPEETDQELAESPDNPNKSLENMKPVYLKGLFSVSTTSNKPLAVIRMDIVRVLKQLGVQYSEIKGGFSCRHAPSIDLNRMGDNSPPSPEPQPSHKRRISFAGGFRSVDRNEEMQEKTSPTVLRRKKQPAPDTSFTASDDSDNSDNADTSRRGERPSQAVVAAGETTTHVQSDLGENMILKFEIFIVKVPLFSLHGIQFKKVAGGTWQYRNMAQKILDALRL</sequence>
<keyword evidence="7 10" id="KW-0067">ATP-binding</keyword>
<comment type="caution">
    <text evidence="14">The sequence shown here is derived from an EMBL/GenBank/DDBJ whole genome shotgun (WGS) entry which is preliminary data.</text>
</comment>
<organism evidence="14 15">
    <name type="scientific">Lepraria finkii</name>
    <dbReference type="NCBI Taxonomy" id="1340010"/>
    <lineage>
        <taxon>Eukaryota</taxon>
        <taxon>Fungi</taxon>
        <taxon>Dikarya</taxon>
        <taxon>Ascomycota</taxon>
        <taxon>Pezizomycotina</taxon>
        <taxon>Lecanoromycetes</taxon>
        <taxon>OSLEUM clade</taxon>
        <taxon>Lecanoromycetidae</taxon>
        <taxon>Lecanorales</taxon>
        <taxon>Lecanorineae</taxon>
        <taxon>Stereocaulaceae</taxon>
        <taxon>Lepraria</taxon>
    </lineage>
</organism>
<dbReference type="InterPro" id="IPR017441">
    <property type="entry name" value="Protein_kinase_ATP_BS"/>
</dbReference>
<dbReference type="SUPFAM" id="SSF56112">
    <property type="entry name" value="Protein kinase-like (PK-like)"/>
    <property type="match status" value="1"/>
</dbReference>
<dbReference type="Proteomes" id="UP001590951">
    <property type="component" value="Unassembled WGS sequence"/>
</dbReference>
<evidence type="ECO:0000313" key="14">
    <source>
        <dbReference type="EMBL" id="KAL2048978.1"/>
    </source>
</evidence>